<evidence type="ECO:0000313" key="2">
    <source>
        <dbReference type="EMBL" id="RON68809.1"/>
    </source>
</evidence>
<evidence type="ECO:0000313" key="3">
    <source>
        <dbReference type="Proteomes" id="UP000285757"/>
    </source>
</evidence>
<protein>
    <submittedName>
        <fullName evidence="2">Transcriptional regulator</fullName>
    </submittedName>
</protein>
<dbReference type="EMBL" id="MOBU01000007">
    <property type="protein sequence ID" value="RON68809.1"/>
    <property type="molecule type" value="Genomic_DNA"/>
</dbReference>
<feature type="domain" description="MvaT DNA-binding" evidence="1">
    <location>
        <begin position="83"/>
        <end position="119"/>
    </location>
</feature>
<reference evidence="2 3" key="1">
    <citation type="submission" date="2016-10" db="EMBL/GenBank/DDBJ databases">
        <title>Comparative genome analysis of multiple Pseudomonas spp. focuses on biocontrol and plant growth promoting traits.</title>
        <authorList>
            <person name="Tao X.-Y."/>
            <person name="Taylor C.G."/>
        </authorList>
    </citation>
    <scope>NUCLEOTIDE SEQUENCE [LARGE SCALE GENOMIC DNA]</scope>
    <source>
        <strain evidence="2 3">24D3</strain>
    </source>
</reference>
<organism evidence="2 3">
    <name type="scientific">Pseudomonas fluorescens</name>
    <dbReference type="NCBI Taxonomy" id="294"/>
    <lineage>
        <taxon>Bacteria</taxon>
        <taxon>Pseudomonadati</taxon>
        <taxon>Pseudomonadota</taxon>
        <taxon>Gammaproteobacteria</taxon>
        <taxon>Pseudomonadales</taxon>
        <taxon>Pseudomonadaceae</taxon>
        <taxon>Pseudomonas</taxon>
    </lineage>
</organism>
<dbReference type="Pfam" id="PF22055">
    <property type="entry name" value="MvaT_DBD"/>
    <property type="match status" value="1"/>
</dbReference>
<dbReference type="InterPro" id="IPR035616">
    <property type="entry name" value="MvaT_DBD"/>
</dbReference>
<sequence>MSRLAEFRALEQQLADQLAELESLKNDDGLKREIEFEQKLRSLLGEYGYSLRNIVAILDPQSFSRRAPVAAEIKGTRKARAVKVYKNPHTGEVVETKGGNHKTLKDWKAEHGSATVESWLTK</sequence>
<dbReference type="CDD" id="cd16170">
    <property type="entry name" value="MvaT_DBD"/>
    <property type="match status" value="1"/>
</dbReference>
<proteinExistence type="predicted"/>
<comment type="caution">
    <text evidence="2">The sequence shown here is derived from an EMBL/GenBank/DDBJ whole genome shotgun (WGS) entry which is preliminary data.</text>
</comment>
<dbReference type="Proteomes" id="UP000285757">
    <property type="component" value="Unassembled WGS sequence"/>
</dbReference>
<name>A0A423LKE6_PSEFL</name>
<accession>A0A423LKE6</accession>
<dbReference type="NCBIfam" id="NF041859">
    <property type="entry name" value="silencer_MvaTU"/>
    <property type="match status" value="1"/>
</dbReference>
<gene>
    <name evidence="2" type="ORF">BK671_10735</name>
</gene>
<evidence type="ECO:0000259" key="1">
    <source>
        <dbReference type="Pfam" id="PF22055"/>
    </source>
</evidence>
<dbReference type="AlphaFoldDB" id="A0A423LKE6"/>
<dbReference type="RefSeq" id="WP_123532186.1">
    <property type="nucleotide sequence ID" value="NZ_MOBU01000007.1"/>
</dbReference>